<dbReference type="RefSeq" id="WP_251224309.1">
    <property type="nucleotide sequence ID" value="NZ_JAMBOL010000017.1"/>
</dbReference>
<proteinExistence type="predicted"/>
<gene>
    <name evidence="3" type="ORF">M3202_16025</name>
</gene>
<dbReference type="Proteomes" id="UP001139179">
    <property type="component" value="Unassembled WGS sequence"/>
</dbReference>
<dbReference type="PANTHER" id="PTHR21047:SF2">
    <property type="entry name" value="THYMIDINE DIPHOSPHO-4-KETO-RHAMNOSE 3,5-EPIMERASE"/>
    <property type="match status" value="1"/>
</dbReference>
<dbReference type="AlphaFoldDB" id="A0A9X2DRE6"/>
<evidence type="ECO:0000313" key="3">
    <source>
        <dbReference type="EMBL" id="MCM3715574.1"/>
    </source>
</evidence>
<protein>
    <submittedName>
        <fullName evidence="3">dTDP-4-dehydrorhamnose 3,5-epimerase family protein</fullName>
    </submittedName>
</protein>
<dbReference type="GO" id="GO:0008830">
    <property type="term" value="F:dTDP-4-dehydrorhamnose 3,5-epimerase activity"/>
    <property type="evidence" value="ECO:0007669"/>
    <property type="project" value="InterPro"/>
</dbReference>
<feature type="active site" description="Proton donor" evidence="1">
    <location>
        <position position="119"/>
    </location>
</feature>
<keyword evidence="4" id="KW-1185">Reference proteome</keyword>
<sequence length="151" mass="17457">MITGVKLKQITKHCDDRGFFAELVRNDEDLLSQFGQWSLSKSYPGVIKAFHYHKEQDDVWFFVAGNAEVVLYDLREESPTNGETQVCYMGEDNPLILTIPAGVAHGYRVLGETPVVMMYLTTKAYQVERPDEYRLAYDDPLISFDWETKHR</sequence>
<organism evidence="3 4">
    <name type="scientific">Halalkalibacter oceani</name>
    <dbReference type="NCBI Taxonomy" id="1653776"/>
    <lineage>
        <taxon>Bacteria</taxon>
        <taxon>Bacillati</taxon>
        <taxon>Bacillota</taxon>
        <taxon>Bacilli</taxon>
        <taxon>Bacillales</taxon>
        <taxon>Bacillaceae</taxon>
        <taxon>Halalkalibacter</taxon>
    </lineage>
</organism>
<feature type="active site" description="Proton acceptor" evidence="1">
    <location>
        <position position="51"/>
    </location>
</feature>
<accession>A0A9X2DRE6</accession>
<name>A0A9X2DRE6_9BACI</name>
<dbReference type="GO" id="GO:0005829">
    <property type="term" value="C:cytosol"/>
    <property type="evidence" value="ECO:0007669"/>
    <property type="project" value="TreeGrafter"/>
</dbReference>
<evidence type="ECO:0000256" key="2">
    <source>
        <dbReference type="PIRSR" id="PIRSR600888-3"/>
    </source>
</evidence>
<dbReference type="Pfam" id="PF00908">
    <property type="entry name" value="dTDP_sugar_isom"/>
    <property type="match status" value="1"/>
</dbReference>
<dbReference type="Gene3D" id="2.60.120.10">
    <property type="entry name" value="Jelly Rolls"/>
    <property type="match status" value="1"/>
</dbReference>
<dbReference type="SUPFAM" id="SSF51182">
    <property type="entry name" value="RmlC-like cupins"/>
    <property type="match status" value="1"/>
</dbReference>
<evidence type="ECO:0000256" key="1">
    <source>
        <dbReference type="PIRSR" id="PIRSR600888-1"/>
    </source>
</evidence>
<dbReference type="PANTHER" id="PTHR21047">
    <property type="entry name" value="DTDP-6-DEOXY-D-GLUCOSE-3,5 EPIMERASE"/>
    <property type="match status" value="1"/>
</dbReference>
<comment type="caution">
    <text evidence="3">The sequence shown here is derived from an EMBL/GenBank/DDBJ whole genome shotgun (WGS) entry which is preliminary data.</text>
</comment>
<reference evidence="3" key="1">
    <citation type="submission" date="2022-05" db="EMBL/GenBank/DDBJ databases">
        <title>Comparative Genomics of Spacecraft Associated Microbes.</title>
        <authorList>
            <person name="Tran M.T."/>
            <person name="Wright A."/>
            <person name="Seuylemezian A."/>
            <person name="Eisen J."/>
            <person name="Coil D."/>
        </authorList>
    </citation>
    <scope>NUCLEOTIDE SEQUENCE</scope>
    <source>
        <strain evidence="3">214.1.1</strain>
    </source>
</reference>
<feature type="site" description="Participates in a stacking interaction with the thymidine ring of dTDP-4-oxo-6-deoxyglucose" evidence="2">
    <location>
        <position position="125"/>
    </location>
</feature>
<dbReference type="InterPro" id="IPR000888">
    <property type="entry name" value="RmlC-like"/>
</dbReference>
<dbReference type="InterPro" id="IPR011051">
    <property type="entry name" value="RmlC_Cupin_sf"/>
</dbReference>
<dbReference type="EMBL" id="JAMBOL010000017">
    <property type="protein sequence ID" value="MCM3715574.1"/>
    <property type="molecule type" value="Genomic_DNA"/>
</dbReference>
<dbReference type="GO" id="GO:0019305">
    <property type="term" value="P:dTDP-rhamnose biosynthetic process"/>
    <property type="evidence" value="ECO:0007669"/>
    <property type="project" value="TreeGrafter"/>
</dbReference>
<dbReference type="InterPro" id="IPR014710">
    <property type="entry name" value="RmlC-like_jellyroll"/>
</dbReference>
<evidence type="ECO:0000313" key="4">
    <source>
        <dbReference type="Proteomes" id="UP001139179"/>
    </source>
</evidence>
<dbReference type="GO" id="GO:0000271">
    <property type="term" value="P:polysaccharide biosynthetic process"/>
    <property type="evidence" value="ECO:0007669"/>
    <property type="project" value="TreeGrafter"/>
</dbReference>